<feature type="compositionally biased region" description="Basic and acidic residues" evidence="1">
    <location>
        <begin position="367"/>
        <end position="389"/>
    </location>
</feature>
<evidence type="ECO:0000256" key="1">
    <source>
        <dbReference type="SAM" id="MobiDB-lite"/>
    </source>
</evidence>
<feature type="compositionally biased region" description="Basic residues" evidence="1">
    <location>
        <begin position="258"/>
        <end position="271"/>
    </location>
</feature>
<dbReference type="Pfam" id="PF05205">
    <property type="entry name" value="COMPASS-Shg1"/>
    <property type="match status" value="1"/>
</dbReference>
<dbReference type="EMBL" id="JAAAHY010000134">
    <property type="protein sequence ID" value="KAF9966729.1"/>
    <property type="molecule type" value="Genomic_DNA"/>
</dbReference>
<feature type="compositionally biased region" description="Gly residues" evidence="1">
    <location>
        <begin position="592"/>
        <end position="601"/>
    </location>
</feature>
<feature type="compositionally biased region" description="Low complexity" evidence="1">
    <location>
        <begin position="453"/>
        <end position="480"/>
    </location>
</feature>
<keyword evidence="4" id="KW-1185">Reference proteome</keyword>
<reference evidence="3" key="1">
    <citation type="journal article" date="2020" name="Fungal Divers.">
        <title>Resolving the Mortierellaceae phylogeny through synthesis of multi-gene phylogenetics and phylogenomics.</title>
        <authorList>
            <person name="Vandepol N."/>
            <person name="Liber J."/>
            <person name="Desiro A."/>
            <person name="Na H."/>
            <person name="Kennedy M."/>
            <person name="Barry K."/>
            <person name="Grigoriev I.V."/>
            <person name="Miller A.N."/>
            <person name="O'Donnell K."/>
            <person name="Stajich J.E."/>
            <person name="Bonito G."/>
        </authorList>
    </citation>
    <scope>NUCLEOTIDE SEQUENCE</scope>
    <source>
        <strain evidence="3">CK1249</strain>
    </source>
</reference>
<dbReference type="AlphaFoldDB" id="A0A9P6JC23"/>
<protein>
    <recommendedName>
        <fullName evidence="2">BOD1/SHG1 domain-containing protein</fullName>
    </recommendedName>
</protein>
<name>A0A9P6JC23_MORAP</name>
<feature type="region of interest" description="Disordered" evidence="1">
    <location>
        <begin position="102"/>
        <end position="801"/>
    </location>
</feature>
<dbReference type="Proteomes" id="UP000738359">
    <property type="component" value="Unassembled WGS sequence"/>
</dbReference>
<proteinExistence type="predicted"/>
<feature type="compositionally biased region" description="Basic and acidic residues" evidence="1">
    <location>
        <begin position="490"/>
        <end position="501"/>
    </location>
</feature>
<feature type="compositionally biased region" description="Low complexity" evidence="1">
    <location>
        <begin position="633"/>
        <end position="649"/>
    </location>
</feature>
<feature type="compositionally biased region" description="Basic and acidic residues" evidence="1">
    <location>
        <begin position="104"/>
        <end position="123"/>
    </location>
</feature>
<dbReference type="InterPro" id="IPR055264">
    <property type="entry name" value="BOD1/SHG1_dom"/>
</dbReference>
<evidence type="ECO:0000259" key="2">
    <source>
        <dbReference type="Pfam" id="PF05205"/>
    </source>
</evidence>
<feature type="compositionally biased region" description="Basic and acidic residues" evidence="1">
    <location>
        <begin position="413"/>
        <end position="425"/>
    </location>
</feature>
<feature type="compositionally biased region" description="Polar residues" evidence="1">
    <location>
        <begin position="773"/>
        <end position="801"/>
    </location>
</feature>
<feature type="compositionally biased region" description="Basic and acidic residues" evidence="1">
    <location>
        <begin position="178"/>
        <end position="199"/>
    </location>
</feature>
<feature type="compositionally biased region" description="Pro residues" evidence="1">
    <location>
        <begin position="520"/>
        <end position="534"/>
    </location>
</feature>
<feature type="compositionally biased region" description="Low complexity" evidence="1">
    <location>
        <begin position="154"/>
        <end position="176"/>
    </location>
</feature>
<feature type="compositionally biased region" description="Basic and acidic residues" evidence="1">
    <location>
        <begin position="294"/>
        <end position="303"/>
    </location>
</feature>
<feature type="domain" description="BOD1/SHG1" evidence="2">
    <location>
        <begin position="6"/>
        <end position="105"/>
    </location>
</feature>
<organism evidence="3 4">
    <name type="scientific">Mortierella alpina</name>
    <name type="common">Oleaginous fungus</name>
    <name type="synonym">Mortierella renispora</name>
    <dbReference type="NCBI Taxonomy" id="64518"/>
    <lineage>
        <taxon>Eukaryota</taxon>
        <taxon>Fungi</taxon>
        <taxon>Fungi incertae sedis</taxon>
        <taxon>Mucoromycota</taxon>
        <taxon>Mortierellomycotina</taxon>
        <taxon>Mortierellomycetes</taxon>
        <taxon>Mortierellales</taxon>
        <taxon>Mortierellaceae</taxon>
        <taxon>Mortierella</taxon>
    </lineage>
</organism>
<feature type="compositionally biased region" description="Low complexity" evidence="1">
    <location>
        <begin position="563"/>
        <end position="591"/>
    </location>
</feature>
<evidence type="ECO:0000313" key="4">
    <source>
        <dbReference type="Proteomes" id="UP000738359"/>
    </source>
</evidence>
<gene>
    <name evidence="3" type="ORF">BGZ70_001510</name>
</gene>
<evidence type="ECO:0000313" key="3">
    <source>
        <dbReference type="EMBL" id="KAF9966729.1"/>
    </source>
</evidence>
<feature type="compositionally biased region" description="Basic and acidic residues" evidence="1">
    <location>
        <begin position="603"/>
        <end position="614"/>
    </location>
</feature>
<feature type="compositionally biased region" description="Low complexity" evidence="1">
    <location>
        <begin position="274"/>
        <end position="289"/>
    </location>
</feature>
<feature type="compositionally biased region" description="Pro residues" evidence="1">
    <location>
        <begin position="740"/>
        <end position="750"/>
    </location>
</feature>
<accession>A0A9P6JC23</accession>
<feature type="compositionally biased region" description="Polar residues" evidence="1">
    <location>
        <begin position="721"/>
        <end position="732"/>
    </location>
</feature>
<feature type="compositionally biased region" description="Basic and acidic residues" evidence="1">
    <location>
        <begin position="759"/>
        <end position="769"/>
    </location>
</feature>
<feature type="compositionally biased region" description="Low complexity" evidence="1">
    <location>
        <begin position="696"/>
        <end position="720"/>
    </location>
</feature>
<feature type="compositionally biased region" description="Basic and acidic residues" evidence="1">
    <location>
        <begin position="139"/>
        <end position="150"/>
    </location>
</feature>
<feature type="compositionally biased region" description="Polar residues" evidence="1">
    <location>
        <begin position="670"/>
        <end position="681"/>
    </location>
</feature>
<comment type="caution">
    <text evidence="3">The sequence shown here is derived from an EMBL/GenBank/DDBJ whole genome shotgun (WGS) entry which is preliminary data.</text>
</comment>
<dbReference type="OrthoDB" id="5579731at2759"/>
<sequence length="813" mass="84506">MTPEELAALFKRRGDFDSTRKNLLSDFQNSSVGQQFTTQLGDILQACIDEDPSLLQREKSDFHQAMVERITKSSEYKKVQQFVDSLLQPTQYMSKIENTLMTIVKEHAPPPTEKDTAQDDDKAKGHRNSKGHASTSSKQSKDSPTEDGSKENNSSSVLASSSGSAAKSATSSTKASSTKKEDGGESHKLNGGFERRTKDNTSGMVKVKKELNLGLPPRPQPRIKERHQGHATTVAPLVKKESSSSDLQPSTEPPAERPRKHSNHPRKRNRRQQSVDSNSSLSSPPSSSEADSDGDGKEKEGSRAKKLAKKAARDDRADSASKASTGPEADVLKAKEPPVSDTAEPMEGVEASAGVIPASDDQDTTISDDHRRPLQSDTAKPEDATKVDAMDVDPAVTEAKDGKKEASAGNAIEIDHANVVQEEKTSPSMQGKELNKDSAPDATSLDKPPATPMAPASTTTRSGTSSLSSSSSNPSSVNNSPAILGTGANRRRESDAVDRRASPGHHGSSHSKRAGHLLLPLPPRPSLSLPPKPTVPSSSSRKASHTRISSSTTSSTGPAAIKSTSSASSTSASVPPLSSSSSGTRQPSVSGSSGGTGGSGGSTRDKTPSDRADTRSSGQGHTLIGAGPSSDNSAPTTSTPKSATSLTSPGSAGARNSPRTEDQETGGSVRGSSEAPSTTPVSKGDHKLKSPESNPSSGSISSTGSLSTTGSTTNLTALSSPDTVSKESASTSEPAKDPAVPAPDAAPSPKPEASSPTAKVHESTSKIEETMLDSDTTTVASQATRGFTDSTATSIHTHTDGNTTIKAFFIKTG</sequence>